<feature type="compositionally biased region" description="Basic and acidic residues" evidence="20">
    <location>
        <begin position="66"/>
        <end position="75"/>
    </location>
</feature>
<dbReference type="FunCoup" id="K1XN66">
    <property type="interactions" value="205"/>
</dbReference>
<keyword evidence="17" id="KW-0804">Transcription</keyword>
<keyword evidence="23" id="KW-1185">Reference proteome</keyword>
<evidence type="ECO:0000313" key="23">
    <source>
        <dbReference type="Proteomes" id="UP000006753"/>
    </source>
</evidence>
<keyword evidence="11" id="KW-0479">Metal-binding</keyword>
<comment type="function">
    <text evidence="1">Catalyzes the phosphorylation of riboflavin (vitamin B2) to form flavin mononucleotide (FMN) coenzyme.</text>
</comment>
<feature type="region of interest" description="Disordered" evidence="20">
    <location>
        <begin position="135"/>
        <end position="164"/>
    </location>
</feature>
<evidence type="ECO:0000256" key="17">
    <source>
        <dbReference type="ARBA" id="ARBA00023163"/>
    </source>
</evidence>
<keyword evidence="14" id="KW-0067">ATP-binding</keyword>
<dbReference type="InterPro" id="IPR050335">
    <property type="entry name" value="ERT1_acuK_gluconeogen_tf"/>
</dbReference>
<evidence type="ECO:0000256" key="2">
    <source>
        <dbReference type="ARBA" id="ARBA00004123"/>
    </source>
</evidence>
<dbReference type="OMA" id="VMTTCKL"/>
<dbReference type="Pfam" id="PF01687">
    <property type="entry name" value="Flavokinase"/>
    <property type="match status" value="1"/>
</dbReference>
<dbReference type="Gene3D" id="4.10.240.10">
    <property type="entry name" value="Zn(2)-C6 fungal-type DNA-binding domain"/>
    <property type="match status" value="1"/>
</dbReference>
<feature type="compositionally biased region" description="Basic and acidic residues" evidence="20">
    <location>
        <begin position="21"/>
        <end position="31"/>
    </location>
</feature>
<dbReference type="PANTHER" id="PTHR47659:SF1">
    <property type="entry name" value="TRANSCRIPTION ACTIVATOR OF GLUCONEOGENESIS ERT1"/>
    <property type="match status" value="1"/>
</dbReference>
<dbReference type="GO" id="GO:0000981">
    <property type="term" value="F:DNA-binding transcription factor activity, RNA polymerase II-specific"/>
    <property type="evidence" value="ECO:0007669"/>
    <property type="project" value="InterPro"/>
</dbReference>
<feature type="domain" description="Zn(2)-C6 fungal-type" evidence="21">
    <location>
        <begin position="84"/>
        <end position="113"/>
    </location>
</feature>
<dbReference type="eggNOG" id="KOG3110">
    <property type="taxonomic scope" value="Eukaryota"/>
</dbReference>
<evidence type="ECO:0000256" key="4">
    <source>
        <dbReference type="ARBA" id="ARBA00010108"/>
    </source>
</evidence>
<dbReference type="GO" id="GO:0008270">
    <property type="term" value="F:zinc ion binding"/>
    <property type="evidence" value="ECO:0007669"/>
    <property type="project" value="InterPro"/>
</dbReference>
<feature type="region of interest" description="Disordered" evidence="20">
    <location>
        <begin position="1"/>
        <end position="80"/>
    </location>
</feature>
<evidence type="ECO:0000313" key="22">
    <source>
        <dbReference type="EMBL" id="EKD13939.1"/>
    </source>
</evidence>
<dbReference type="KEGG" id="mbe:MBM_08140"/>
<dbReference type="SMART" id="SM00904">
    <property type="entry name" value="Flavokinase"/>
    <property type="match status" value="1"/>
</dbReference>
<keyword evidence="16" id="KW-0238">DNA-binding</keyword>
<evidence type="ECO:0000256" key="6">
    <source>
        <dbReference type="ARBA" id="ARBA00012105"/>
    </source>
</evidence>
<evidence type="ECO:0000256" key="10">
    <source>
        <dbReference type="ARBA" id="ARBA00022679"/>
    </source>
</evidence>
<dbReference type="Proteomes" id="UP000006753">
    <property type="component" value="Unassembled WGS sequence"/>
</dbReference>
<dbReference type="GO" id="GO:0000977">
    <property type="term" value="F:RNA polymerase II transcription regulatory region sequence-specific DNA binding"/>
    <property type="evidence" value="ECO:0007669"/>
    <property type="project" value="TreeGrafter"/>
</dbReference>
<dbReference type="GO" id="GO:0009267">
    <property type="term" value="P:cellular response to starvation"/>
    <property type="evidence" value="ECO:0007669"/>
    <property type="project" value="TreeGrafter"/>
</dbReference>
<dbReference type="Gene3D" id="2.40.30.30">
    <property type="entry name" value="Riboflavin kinase-like"/>
    <property type="match status" value="1"/>
</dbReference>
<dbReference type="Pfam" id="PF24990">
    <property type="entry name" value="PAS_13"/>
    <property type="match status" value="1"/>
</dbReference>
<evidence type="ECO:0000256" key="19">
    <source>
        <dbReference type="ARBA" id="ARBA00029960"/>
    </source>
</evidence>
<dbReference type="InterPro" id="IPR056751">
    <property type="entry name" value="PAS_13"/>
</dbReference>
<comment type="similarity">
    <text evidence="4">Belongs to the flavokinase family.</text>
</comment>
<dbReference type="UniPathway" id="UPA00276">
    <property type="reaction ID" value="UER00406"/>
</dbReference>
<name>K1XN66_MARBU</name>
<comment type="subcellular location">
    <subcellularLocation>
        <location evidence="2">Nucleus</location>
    </subcellularLocation>
</comment>
<dbReference type="GO" id="GO:0006094">
    <property type="term" value="P:gluconeogenesis"/>
    <property type="evidence" value="ECO:0007669"/>
    <property type="project" value="UniProtKB-KW"/>
</dbReference>
<dbReference type="EC" id="2.7.1.26" evidence="6"/>
<evidence type="ECO:0000256" key="5">
    <source>
        <dbReference type="ARBA" id="ARBA00010855"/>
    </source>
</evidence>
<sequence length="917" mass="99258">MAGDTEIDDLEVSDGASENDYSDHDHELDVLEDKEDDNNDMAGQKSRPDVDENGKGAGSTVTTARPKLDPKDPSRPRRKKARRACFACQRAHLTCGDERPCQRCIKRGLAEVCQDGVRKKAKYLHDAPAEALRPVLGPNYNANSNNRTVPTRNSSASDTSPVTGDLFSQPEVSPSYPIFAPQQNPMPPPIQARLSYGSQQHSPMSPTFQNRVSRQPSMQALAPQIPNQNDAQANFGGALFDPSNPALFNFDLEGLNFGNHYGALEFGMLGHMSSGATEASPKDAPMSAQGMGDVNYNGGGVFGNNMGPFNQMYGQDMPIDYGGLEGQNSQIFPLNPGLPHAYAIATGHHSPSTDASPCASVMGFESSPTAMNFAANATHQTSAAQRPAKRQDTKSAAGKFGPASAVGKRSRDPSAIYDTVHEPYSYTQGFHNLTAFLQNRFSANKTLRIAKSLASIRPSFISCTKNLNRQDLIFMEKCFQRTLFEYEDFMVNCCTPTLVCRRTGEIAAVNNEFTLLTGWKKDVLLGKEPNLNVNTGKGGLAESGPVSSTSTGRAGVATPLQLSTSLTNQPSTHGKPQPVFLAELLDDDSVIEFYEDFARLAFGDSRGSVTTRCKMLTYQAKDGTESSGQKEDARLRNKRPEVTGGIGGLGNRVREIDGEHGIDKLHRDGKLDCSYCWTVKRDVFDIPMLIVMNHPRIMVESTDARVSRPGIIGPDSGPEPPFPLRMGGTVVSGFGRGSKELGIPTANIPVDTTPWISSAESGVYFGWASVKLPPDHPSLSPSAESASAAEPSTSFTAPSSVSAVPAPRPPPAAAAAGLAEQGWRVYPMVMSIGFNPFYKNTVRSAEVHVMRKFARDFYGCEMRVLILGFVRKELDYVSLEALVEDIRTDIEVAGRSLGREAWMGTGDDGWLWGEGEI</sequence>
<keyword evidence="12" id="KW-0547">Nucleotide-binding</keyword>
<feature type="region of interest" description="Disordered" evidence="20">
    <location>
        <begin position="380"/>
        <end position="409"/>
    </location>
</feature>
<reference evidence="22 23" key="1">
    <citation type="journal article" date="2012" name="BMC Genomics">
        <title>Sequencing the genome of Marssonina brunnea reveals fungus-poplar co-evolution.</title>
        <authorList>
            <person name="Zhu S."/>
            <person name="Cao Y.-Z."/>
            <person name="Jiang C."/>
            <person name="Tan B.-Y."/>
            <person name="Wang Z."/>
            <person name="Feng S."/>
            <person name="Zhang L."/>
            <person name="Su X.-H."/>
            <person name="Brejova B."/>
            <person name="Vinar T."/>
            <person name="Xu M."/>
            <person name="Wang M.-X."/>
            <person name="Zhang S.-G."/>
            <person name="Huang M.-R."/>
            <person name="Wu R."/>
            <person name="Zhou Y."/>
        </authorList>
    </citation>
    <scope>NUCLEOTIDE SEQUENCE [LARGE SCALE GENOMIC DNA]</scope>
    <source>
        <strain evidence="22 23">MB_m1</strain>
    </source>
</reference>
<feature type="region of interest" description="Disordered" evidence="20">
    <location>
        <begin position="776"/>
        <end position="811"/>
    </location>
</feature>
<feature type="compositionally biased region" description="Polar residues" evidence="20">
    <location>
        <begin position="140"/>
        <end position="162"/>
    </location>
</feature>
<dbReference type="InterPro" id="IPR015865">
    <property type="entry name" value="Riboflavin_kinase_bac/euk"/>
</dbReference>
<dbReference type="AlphaFoldDB" id="K1XN66"/>
<protein>
    <recommendedName>
        <fullName evidence="6">riboflavin kinase</fullName>
        <ecNumber evidence="6">2.7.1.26</ecNumber>
    </recommendedName>
    <alternativeName>
        <fullName evidence="19">Flavin mononucleotide kinase 1</fullName>
    </alternativeName>
</protein>
<dbReference type="InParanoid" id="K1XN66"/>
<comment type="similarity">
    <text evidence="5">Belongs to the ERT1/acuK family.</text>
</comment>
<dbReference type="GO" id="GO:0005524">
    <property type="term" value="F:ATP binding"/>
    <property type="evidence" value="ECO:0007669"/>
    <property type="project" value="UniProtKB-KW"/>
</dbReference>
<evidence type="ECO:0000256" key="3">
    <source>
        <dbReference type="ARBA" id="ARBA00005201"/>
    </source>
</evidence>
<keyword evidence="10" id="KW-0808">Transferase</keyword>
<keyword evidence="9" id="KW-0288">FMN</keyword>
<dbReference type="HOGENOM" id="CLU_010748_1_0_1"/>
<comment type="pathway">
    <text evidence="3">Cofactor biosynthesis; FMN biosynthesis; FMN from riboflavin (ATP route): step 1/1.</text>
</comment>
<dbReference type="GO" id="GO:0008531">
    <property type="term" value="F:riboflavin kinase activity"/>
    <property type="evidence" value="ECO:0007669"/>
    <property type="project" value="UniProtKB-EC"/>
</dbReference>
<dbReference type="InterPro" id="IPR036864">
    <property type="entry name" value="Zn2-C6_fun-type_DNA-bd_sf"/>
</dbReference>
<keyword evidence="13" id="KW-0862">Zinc</keyword>
<dbReference type="PANTHER" id="PTHR47659">
    <property type="entry name" value="ZN(II)2CYS6 TRANSCRIPTION FACTOR (EUROFUNG)-RELATED"/>
    <property type="match status" value="1"/>
</dbReference>
<dbReference type="SMART" id="SM00066">
    <property type="entry name" value="GAL4"/>
    <property type="match status" value="1"/>
</dbReference>
<dbReference type="OrthoDB" id="2538135at2759"/>
<dbReference type="GO" id="GO:0009398">
    <property type="term" value="P:FMN biosynthetic process"/>
    <property type="evidence" value="ECO:0007669"/>
    <property type="project" value="UniProtKB-UniPathway"/>
</dbReference>
<dbReference type="GO" id="GO:0005634">
    <property type="term" value="C:nucleus"/>
    <property type="evidence" value="ECO:0007669"/>
    <property type="project" value="UniProtKB-SubCell"/>
</dbReference>
<keyword evidence="8" id="KW-0285">Flavoprotein</keyword>
<dbReference type="EMBL" id="JH921448">
    <property type="protein sequence ID" value="EKD13939.1"/>
    <property type="molecule type" value="Genomic_DNA"/>
</dbReference>
<gene>
    <name evidence="22" type="ORF">MBM_08140</name>
</gene>
<evidence type="ECO:0000259" key="21">
    <source>
        <dbReference type="PROSITE" id="PS50048"/>
    </source>
</evidence>
<evidence type="ECO:0000256" key="9">
    <source>
        <dbReference type="ARBA" id="ARBA00022643"/>
    </source>
</evidence>
<evidence type="ECO:0000256" key="1">
    <source>
        <dbReference type="ARBA" id="ARBA00003572"/>
    </source>
</evidence>
<accession>K1XN66</accession>
<organism evidence="22 23">
    <name type="scientific">Marssonina brunnea f. sp. multigermtubi (strain MB_m1)</name>
    <name type="common">Marssonina leaf spot fungus</name>
    <dbReference type="NCBI Taxonomy" id="1072389"/>
    <lineage>
        <taxon>Eukaryota</taxon>
        <taxon>Fungi</taxon>
        <taxon>Dikarya</taxon>
        <taxon>Ascomycota</taxon>
        <taxon>Pezizomycotina</taxon>
        <taxon>Leotiomycetes</taxon>
        <taxon>Helotiales</taxon>
        <taxon>Drepanopezizaceae</taxon>
        <taxon>Drepanopeziza</taxon>
    </lineage>
</organism>
<keyword evidence="7" id="KW-0312">Gluconeogenesis</keyword>
<dbReference type="InterPro" id="IPR001138">
    <property type="entry name" value="Zn2Cys6_DnaBD"/>
</dbReference>
<dbReference type="InterPro" id="IPR023465">
    <property type="entry name" value="Riboflavin_kinase_dom_sf"/>
</dbReference>
<dbReference type="SUPFAM" id="SSF82114">
    <property type="entry name" value="Riboflavin kinase-like"/>
    <property type="match status" value="1"/>
</dbReference>
<evidence type="ECO:0000256" key="20">
    <source>
        <dbReference type="SAM" id="MobiDB-lite"/>
    </source>
</evidence>
<feature type="compositionally biased region" description="Acidic residues" evidence="20">
    <location>
        <begin position="1"/>
        <end position="12"/>
    </location>
</feature>
<keyword evidence="18" id="KW-0539">Nucleus</keyword>
<dbReference type="PROSITE" id="PS50048">
    <property type="entry name" value="ZN2_CY6_FUNGAL_2"/>
    <property type="match status" value="1"/>
</dbReference>
<feature type="region of interest" description="Disordered" evidence="20">
    <location>
        <begin position="534"/>
        <end position="554"/>
    </location>
</feature>
<evidence type="ECO:0000256" key="18">
    <source>
        <dbReference type="ARBA" id="ARBA00023242"/>
    </source>
</evidence>
<evidence type="ECO:0000256" key="16">
    <source>
        <dbReference type="ARBA" id="ARBA00023125"/>
    </source>
</evidence>
<evidence type="ECO:0000256" key="13">
    <source>
        <dbReference type="ARBA" id="ARBA00022833"/>
    </source>
</evidence>
<dbReference type="GO" id="GO:0009231">
    <property type="term" value="P:riboflavin biosynthetic process"/>
    <property type="evidence" value="ECO:0007669"/>
    <property type="project" value="InterPro"/>
</dbReference>
<proteinExistence type="inferred from homology"/>
<evidence type="ECO:0000256" key="14">
    <source>
        <dbReference type="ARBA" id="ARBA00022840"/>
    </source>
</evidence>
<evidence type="ECO:0000256" key="7">
    <source>
        <dbReference type="ARBA" id="ARBA00022432"/>
    </source>
</evidence>
<dbReference type="CDD" id="cd00067">
    <property type="entry name" value="GAL4"/>
    <property type="match status" value="1"/>
</dbReference>
<dbReference type="SUPFAM" id="SSF57701">
    <property type="entry name" value="Zn2/Cys6 DNA-binding domain"/>
    <property type="match status" value="1"/>
</dbReference>
<keyword evidence="15" id="KW-0805">Transcription regulation</keyword>
<evidence type="ECO:0000256" key="15">
    <source>
        <dbReference type="ARBA" id="ARBA00023015"/>
    </source>
</evidence>
<evidence type="ECO:0000256" key="11">
    <source>
        <dbReference type="ARBA" id="ARBA00022723"/>
    </source>
</evidence>
<evidence type="ECO:0000256" key="8">
    <source>
        <dbReference type="ARBA" id="ARBA00022630"/>
    </source>
</evidence>
<feature type="compositionally biased region" description="Low complexity" evidence="20">
    <location>
        <begin position="777"/>
        <end position="805"/>
    </location>
</feature>
<evidence type="ECO:0000256" key="12">
    <source>
        <dbReference type="ARBA" id="ARBA00022741"/>
    </source>
</evidence>